<dbReference type="AlphaFoldDB" id="A0AA35RIA3"/>
<accession>A0AA35RIA3</accession>
<keyword evidence="2" id="KW-1185">Reference proteome</keyword>
<sequence length="38" mass="4686">MYWAHSYNYNHTTIPELYHWIYNVYYKRACSALSSCVH</sequence>
<comment type="caution">
    <text evidence="1">The sequence shown here is derived from an EMBL/GenBank/DDBJ whole genome shotgun (WGS) entry which is preliminary data.</text>
</comment>
<evidence type="ECO:0000313" key="2">
    <source>
        <dbReference type="Proteomes" id="UP001174909"/>
    </source>
</evidence>
<name>A0AA35RIA3_GEOBA</name>
<dbReference type="Proteomes" id="UP001174909">
    <property type="component" value="Unassembled WGS sequence"/>
</dbReference>
<reference evidence="1" key="1">
    <citation type="submission" date="2023-03" db="EMBL/GenBank/DDBJ databases">
        <authorList>
            <person name="Steffen K."/>
            <person name="Cardenas P."/>
        </authorList>
    </citation>
    <scope>NUCLEOTIDE SEQUENCE</scope>
</reference>
<gene>
    <name evidence="1" type="ORF">GBAR_LOCUS7249</name>
</gene>
<proteinExistence type="predicted"/>
<dbReference type="EMBL" id="CASHTH010001082">
    <property type="protein sequence ID" value="CAI8011146.1"/>
    <property type="molecule type" value="Genomic_DNA"/>
</dbReference>
<evidence type="ECO:0000313" key="1">
    <source>
        <dbReference type="EMBL" id="CAI8011146.1"/>
    </source>
</evidence>
<organism evidence="1 2">
    <name type="scientific">Geodia barretti</name>
    <name type="common">Barrett's horny sponge</name>
    <dbReference type="NCBI Taxonomy" id="519541"/>
    <lineage>
        <taxon>Eukaryota</taxon>
        <taxon>Metazoa</taxon>
        <taxon>Porifera</taxon>
        <taxon>Demospongiae</taxon>
        <taxon>Heteroscleromorpha</taxon>
        <taxon>Tetractinellida</taxon>
        <taxon>Astrophorina</taxon>
        <taxon>Geodiidae</taxon>
        <taxon>Geodia</taxon>
    </lineage>
</organism>
<protein>
    <submittedName>
        <fullName evidence="1">Uncharacterized protein</fullName>
    </submittedName>
</protein>